<evidence type="ECO:0000256" key="13">
    <source>
        <dbReference type="PIRNR" id="PIRNR001558"/>
    </source>
</evidence>
<keyword evidence="6 13" id="KW-0436">Ligase</keyword>
<keyword evidence="9 13" id="KW-0547">Nucleotide-binding</keyword>
<feature type="binding site" evidence="15">
    <location>
        <position position="283"/>
    </location>
    <ligand>
        <name>Mg(2+)</name>
        <dbReference type="ChEBI" id="CHEBI:18420"/>
    </ligand>
</feature>
<name>A0A182N092_9DIPT</name>
<comment type="similarity">
    <text evidence="2 13">Belongs to the eukaryotic GSH synthase family.</text>
</comment>
<evidence type="ECO:0000256" key="2">
    <source>
        <dbReference type="ARBA" id="ARBA00010385"/>
    </source>
</evidence>
<dbReference type="PIRSF" id="PIRSF001558">
    <property type="entry name" value="GSHase"/>
    <property type="match status" value="1"/>
</dbReference>
<accession>A0A182N092</accession>
<feature type="binding site" evidence="14">
    <location>
        <begin position="536"/>
        <end position="539"/>
    </location>
    <ligand>
        <name>ATP</name>
        <dbReference type="ChEBI" id="CHEBI:30616"/>
    </ligand>
</feature>
<dbReference type="Gene3D" id="3.30.1490.80">
    <property type="match status" value="1"/>
</dbReference>
<dbReference type="InterPro" id="IPR016185">
    <property type="entry name" value="PreATP-grasp_dom_sf"/>
</dbReference>
<feature type="binding site" evidence="14">
    <location>
        <position position="357"/>
    </location>
    <ligand>
        <name>substrate</name>
    </ligand>
</feature>
<feature type="binding site" evidence="14">
    <location>
        <position position="281"/>
    </location>
    <ligand>
        <name>ATP</name>
        <dbReference type="ChEBI" id="CHEBI:30616"/>
    </ligand>
</feature>
<feature type="binding site" evidence="14">
    <location>
        <position position="445"/>
    </location>
    <ligand>
        <name>ATP</name>
        <dbReference type="ChEBI" id="CHEBI:30616"/>
    </ligand>
</feature>
<dbReference type="PANTHER" id="PTHR11130">
    <property type="entry name" value="GLUTATHIONE SYNTHETASE"/>
    <property type="match status" value="1"/>
</dbReference>
<dbReference type="Pfam" id="PF03917">
    <property type="entry name" value="GSH_synth_ATP"/>
    <property type="match status" value="2"/>
</dbReference>
<evidence type="ECO:0000256" key="15">
    <source>
        <dbReference type="PIRSR" id="PIRSR001558-2"/>
    </source>
</evidence>
<evidence type="ECO:0000256" key="11">
    <source>
        <dbReference type="ARBA" id="ARBA00022842"/>
    </source>
</evidence>
<dbReference type="GO" id="GO:0005524">
    <property type="term" value="F:ATP binding"/>
    <property type="evidence" value="ECO:0007669"/>
    <property type="project" value="UniProtKB-UniRule"/>
</dbReference>
<dbReference type="STRING" id="7168.A0A182N092"/>
<dbReference type="FunFam" id="1.10.1080.10:FF:000011">
    <property type="entry name" value="Glutathione synthetase"/>
    <property type="match status" value="1"/>
</dbReference>
<dbReference type="InterPro" id="IPR004887">
    <property type="entry name" value="GSH_synth_subst-bd"/>
</dbReference>
<dbReference type="SUPFAM" id="SSF52440">
    <property type="entry name" value="PreATP-grasp domain"/>
    <property type="match status" value="1"/>
</dbReference>
<evidence type="ECO:0000256" key="12">
    <source>
        <dbReference type="ARBA" id="ARBA00048871"/>
    </source>
</evidence>
<evidence type="ECO:0000256" key="14">
    <source>
        <dbReference type="PIRSR" id="PIRSR001558-1"/>
    </source>
</evidence>
<dbReference type="Proteomes" id="UP000075884">
    <property type="component" value="Unassembled WGS sequence"/>
</dbReference>
<reference evidence="17" key="2">
    <citation type="submission" date="2020-05" db="UniProtKB">
        <authorList>
            <consortium name="EnsemblMetazoa"/>
        </authorList>
    </citation>
    <scope>IDENTIFICATION</scope>
    <source>
        <strain evidence="17">WRAIR2</strain>
    </source>
</reference>
<keyword evidence="10 13" id="KW-0067">ATP-binding</keyword>
<dbReference type="UniPathway" id="UPA00142">
    <property type="reaction ID" value="UER00210"/>
</dbReference>
<comment type="catalytic activity">
    <reaction evidence="12">
        <text>gamma-L-glutamyl-L-cysteine + glycine + ATP = glutathione + ADP + phosphate + H(+)</text>
        <dbReference type="Rhea" id="RHEA:13557"/>
        <dbReference type="ChEBI" id="CHEBI:15378"/>
        <dbReference type="ChEBI" id="CHEBI:30616"/>
        <dbReference type="ChEBI" id="CHEBI:43474"/>
        <dbReference type="ChEBI" id="CHEBI:57305"/>
        <dbReference type="ChEBI" id="CHEBI:57925"/>
        <dbReference type="ChEBI" id="CHEBI:58173"/>
        <dbReference type="ChEBI" id="CHEBI:456216"/>
        <dbReference type="EC" id="6.3.2.3"/>
    </reaction>
    <physiologicalReaction direction="left-to-right" evidence="12">
        <dbReference type="Rhea" id="RHEA:13558"/>
    </physiologicalReaction>
</comment>
<dbReference type="GO" id="GO:0004363">
    <property type="term" value="F:glutathione synthase activity"/>
    <property type="evidence" value="ECO:0007669"/>
    <property type="project" value="UniProtKB-UniRule"/>
</dbReference>
<feature type="binding site" evidence="14">
    <location>
        <position position="598"/>
    </location>
    <ligand>
        <name>ATP</name>
        <dbReference type="ChEBI" id="CHEBI:30616"/>
    </ligand>
</feature>
<dbReference type="InterPro" id="IPR005615">
    <property type="entry name" value="Glutathione_synthase"/>
</dbReference>
<evidence type="ECO:0000313" key="18">
    <source>
        <dbReference type="Proteomes" id="UP000075884"/>
    </source>
</evidence>
<feature type="binding site" evidence="14">
    <location>
        <position position="514"/>
    </location>
    <ligand>
        <name>ATP</name>
        <dbReference type="ChEBI" id="CHEBI:30616"/>
    </ligand>
</feature>
<evidence type="ECO:0000256" key="7">
    <source>
        <dbReference type="ARBA" id="ARBA00022684"/>
    </source>
</evidence>
<feature type="binding site" evidence="15">
    <location>
        <position position="281"/>
    </location>
    <ligand>
        <name>Mg(2+)</name>
        <dbReference type="ChEBI" id="CHEBI:18420"/>
    </ligand>
</feature>
<dbReference type="GO" id="GO:0000287">
    <property type="term" value="F:magnesium ion binding"/>
    <property type="evidence" value="ECO:0007669"/>
    <property type="project" value="UniProtKB-UniRule"/>
</dbReference>
<dbReference type="GO" id="GO:0005829">
    <property type="term" value="C:cytosol"/>
    <property type="evidence" value="ECO:0007669"/>
    <property type="project" value="TreeGrafter"/>
</dbReference>
<dbReference type="GO" id="GO:0043295">
    <property type="term" value="F:glutathione binding"/>
    <property type="evidence" value="ECO:0007669"/>
    <property type="project" value="UniProtKB-UniRule"/>
</dbReference>
<dbReference type="EC" id="6.3.2.3" evidence="4 13"/>
<feature type="binding site" evidence="14">
    <location>
        <position position="565"/>
    </location>
    <ligand>
        <name>ATP</name>
        <dbReference type="ChEBI" id="CHEBI:30616"/>
    </ligand>
</feature>
<comment type="subunit">
    <text evidence="3">Homodimer.</text>
</comment>
<evidence type="ECO:0000313" key="17">
    <source>
        <dbReference type="EnsemblMetazoa" id="ADIR001047-PA"/>
    </source>
</evidence>
<keyword evidence="18" id="KW-1185">Reference proteome</keyword>
<dbReference type="EnsemblMetazoa" id="ADIR001047-RA">
    <property type="protein sequence ID" value="ADIR001047-PA"/>
    <property type="gene ID" value="ADIR001047"/>
</dbReference>
<reference evidence="18" key="1">
    <citation type="submission" date="2013-03" db="EMBL/GenBank/DDBJ databases">
        <title>The Genome Sequence of Anopheles dirus WRAIR2.</title>
        <authorList>
            <consortium name="The Broad Institute Genomics Platform"/>
            <person name="Neafsey D.E."/>
            <person name="Walton C."/>
            <person name="Walker B."/>
            <person name="Young S.K."/>
            <person name="Zeng Q."/>
            <person name="Gargeya S."/>
            <person name="Fitzgerald M."/>
            <person name="Haas B."/>
            <person name="Abouelleil A."/>
            <person name="Allen A.W."/>
            <person name="Alvarado L."/>
            <person name="Arachchi H.M."/>
            <person name="Berlin A.M."/>
            <person name="Chapman S.B."/>
            <person name="Gainer-Dewar J."/>
            <person name="Goldberg J."/>
            <person name="Griggs A."/>
            <person name="Gujja S."/>
            <person name="Hansen M."/>
            <person name="Howarth C."/>
            <person name="Imamovic A."/>
            <person name="Ireland A."/>
            <person name="Larimer J."/>
            <person name="McCowan C."/>
            <person name="Murphy C."/>
            <person name="Pearson M."/>
            <person name="Poon T.W."/>
            <person name="Priest M."/>
            <person name="Roberts A."/>
            <person name="Saif S."/>
            <person name="Shea T."/>
            <person name="Sisk P."/>
            <person name="Sykes S."/>
            <person name="Wortman J."/>
            <person name="Nusbaum C."/>
            <person name="Birren B."/>
        </authorList>
    </citation>
    <scope>NUCLEOTIDE SEQUENCE [LARGE SCALE GENOMIC DNA]</scope>
    <source>
        <strain evidence="18">WRAIR2</strain>
    </source>
</reference>
<feature type="domain" description="Glutathione synthase substrate-binding" evidence="16">
    <location>
        <begin position="342"/>
        <end position="442"/>
    </location>
</feature>
<sequence length="615" mass="67902">MCAPTKMLQSCVSLPLEEAQLVEVVEKAKDWAIMHGAAMRSKANFNPDALTFAPFVLTPSSFPRKEFQKAVELQPVLNELIHAVAHDAQFLQSTLASTEKVDEFTSSLISIYRTVLSEGITQPISLGLLRSDLMLETQCDDECSERTRTVNAYCCWKQVEINTIASGFGHLGPSSKALQRTGPKLDAMCAESGKLHWVGLPLTYYIRLVLEIRTEPAARIHAFLLFNNYKKNEGHLLGRAKIQNAKQQSALLSITKPLFRPFHLLCSDYLPDFSDAIKQVEINTIASSFGGISTNMSPMHSFVLTELGHRDKLENLPVNNALSGLCDAMVEAWKLQDRPSAAILFVVEDVTYNICDQRFHEFYIRETYPHVAVIRRTLTQIHQTGRLGERKELLIDGTEASVVYFRAGYEPGHYHGQAEWDARLLVERSLAIKCPSIQYHLAGTKKVQQALAKPSVLRQFVGDARKIEAIYDIFTGLYSLDQDEGGDGAVALALTNPDRYVLKPQREGGGNNVYGGDIPAALQAMSSAERSAWILMERIIPPLSTGYLVRPGGPSPPPLVQLISELGIFGTIIGTKDKVLYNKQVGHMLRTKLSSSNEGGVAAGSGALDSPYLID</sequence>
<feature type="binding site" evidence="14">
    <location>
        <position position="592"/>
    </location>
    <ligand>
        <name>ATP</name>
        <dbReference type="ChEBI" id="CHEBI:30616"/>
    </ligand>
</feature>
<organism evidence="17 18">
    <name type="scientific">Anopheles dirus</name>
    <dbReference type="NCBI Taxonomy" id="7168"/>
    <lineage>
        <taxon>Eukaryota</taxon>
        <taxon>Metazoa</taxon>
        <taxon>Ecdysozoa</taxon>
        <taxon>Arthropoda</taxon>
        <taxon>Hexapoda</taxon>
        <taxon>Insecta</taxon>
        <taxon>Pterygota</taxon>
        <taxon>Neoptera</taxon>
        <taxon>Endopterygota</taxon>
        <taxon>Diptera</taxon>
        <taxon>Nematocera</taxon>
        <taxon>Culicoidea</taxon>
        <taxon>Culicidae</taxon>
        <taxon>Anophelinae</taxon>
        <taxon>Anopheles</taxon>
    </lineage>
</organism>
<dbReference type="Gene3D" id="3.30.1490.50">
    <property type="match status" value="1"/>
</dbReference>
<dbReference type="NCBIfam" id="TIGR01986">
    <property type="entry name" value="glut_syn_euk"/>
    <property type="match status" value="1"/>
</dbReference>
<comment type="cofactor">
    <cofactor evidence="13 15">
        <name>Mg(2+)</name>
        <dbReference type="ChEBI" id="CHEBI:18420"/>
    </cofactor>
    <text evidence="13 15">Binds 1 Mg(2+) ion per subunit.</text>
</comment>
<dbReference type="AlphaFoldDB" id="A0A182N092"/>
<dbReference type="Gene3D" id="3.30.470.20">
    <property type="entry name" value="ATP-grasp fold, B domain"/>
    <property type="match status" value="3"/>
</dbReference>
<keyword evidence="8 13" id="KW-0479">Metal-binding</keyword>
<protein>
    <recommendedName>
        <fullName evidence="5 13">Glutathione synthetase</fullName>
        <shortName evidence="13">GSH-S</shortName>
        <ecNumber evidence="4 13">6.3.2.3</ecNumber>
    </recommendedName>
</protein>
<dbReference type="Pfam" id="PF03199">
    <property type="entry name" value="GSH_synthase"/>
    <property type="match status" value="1"/>
</dbReference>
<evidence type="ECO:0000256" key="6">
    <source>
        <dbReference type="ARBA" id="ARBA00022598"/>
    </source>
</evidence>
<dbReference type="InterPro" id="IPR014049">
    <property type="entry name" value="Glutathione_synthase_N_euk"/>
</dbReference>
<keyword evidence="11 13" id="KW-0460">Magnesium</keyword>
<evidence type="ECO:0000256" key="9">
    <source>
        <dbReference type="ARBA" id="ARBA00022741"/>
    </source>
</evidence>
<dbReference type="Gene3D" id="1.10.1080.10">
    <property type="entry name" value="Glutathione Synthetase, Chain A, domain 3"/>
    <property type="match status" value="1"/>
</dbReference>
<feature type="binding site" evidence="14">
    <location>
        <begin position="503"/>
        <end position="512"/>
    </location>
    <ligand>
        <name>ATP</name>
        <dbReference type="ChEBI" id="CHEBI:30616"/>
    </ligand>
</feature>
<dbReference type="FunFam" id="3.30.1490.80:FF:000009">
    <property type="entry name" value="Glutathione synthetase"/>
    <property type="match status" value="1"/>
</dbReference>
<evidence type="ECO:0000256" key="10">
    <source>
        <dbReference type="ARBA" id="ARBA00022840"/>
    </source>
</evidence>
<feature type="binding site" evidence="15">
    <location>
        <position position="507"/>
    </location>
    <ligand>
        <name>Mg(2+)</name>
        <dbReference type="ChEBI" id="CHEBI:18420"/>
    </ligand>
</feature>
<dbReference type="InterPro" id="IPR014709">
    <property type="entry name" value="Glutathione_synthase_C_euk"/>
</dbReference>
<dbReference type="FunFam" id="3.30.1490.50:FF:000001">
    <property type="entry name" value="Glutathione synthetase"/>
    <property type="match status" value="1"/>
</dbReference>
<dbReference type="Gene3D" id="3.40.50.1760">
    <property type="entry name" value="Glutathione synthase, substrate-binding domain superfamily, eukaryotic"/>
    <property type="match status" value="1"/>
</dbReference>
<dbReference type="PANTHER" id="PTHR11130:SF0">
    <property type="entry name" value="GLUTATHIONE SYNTHETASE"/>
    <property type="match status" value="1"/>
</dbReference>
<dbReference type="FunFam" id="3.40.50.1760:FF:000007">
    <property type="entry name" value="Glutathione synthetase"/>
    <property type="match status" value="1"/>
</dbReference>
<evidence type="ECO:0000256" key="4">
    <source>
        <dbReference type="ARBA" id="ARBA00012214"/>
    </source>
</evidence>
<feature type="binding site" evidence="14">
    <location>
        <position position="590"/>
    </location>
    <ligand>
        <name>substrate</name>
    </ligand>
</feature>
<dbReference type="InterPro" id="IPR037013">
    <property type="entry name" value="GSH-S_sub-bd_sf"/>
</dbReference>
<proteinExistence type="inferred from homology"/>
<keyword evidence="7 13" id="KW-0317">Glutathione biosynthesis</keyword>
<dbReference type="SUPFAM" id="SSF56059">
    <property type="entry name" value="Glutathione synthetase ATP-binding domain-like"/>
    <property type="match status" value="2"/>
</dbReference>
<comment type="pathway">
    <text evidence="1 13">Sulfur metabolism; glutathione biosynthesis; glutathione from L-cysteine and L-glutamate: step 2/2.</text>
</comment>
<dbReference type="InterPro" id="IPR014042">
    <property type="entry name" value="Glutathione_synthase_a-hlx"/>
</dbReference>
<evidence type="ECO:0000256" key="5">
    <source>
        <dbReference type="ARBA" id="ARBA00020821"/>
    </source>
</evidence>
<evidence type="ECO:0000256" key="3">
    <source>
        <dbReference type="ARBA" id="ARBA00011738"/>
    </source>
</evidence>
<evidence type="ECO:0000256" key="8">
    <source>
        <dbReference type="ARBA" id="ARBA00022723"/>
    </source>
</evidence>
<dbReference type="VEuPathDB" id="VectorBase:ADIR001047"/>
<evidence type="ECO:0000256" key="1">
    <source>
        <dbReference type="ARBA" id="ARBA00004965"/>
    </source>
</evidence>
<evidence type="ECO:0000259" key="16">
    <source>
        <dbReference type="Pfam" id="PF03199"/>
    </source>
</evidence>